<evidence type="ECO:0000313" key="2">
    <source>
        <dbReference type="Proteomes" id="UP000652755"/>
    </source>
</evidence>
<dbReference type="Proteomes" id="UP000652755">
    <property type="component" value="Unassembled WGS sequence"/>
</dbReference>
<comment type="caution">
    <text evidence="1">The sequence shown here is derived from an EMBL/GenBank/DDBJ whole genome shotgun (WGS) entry which is preliminary data.</text>
</comment>
<proteinExistence type="predicted"/>
<protein>
    <recommendedName>
        <fullName evidence="3">LAGLIDADG endonuclease</fullName>
    </recommendedName>
</protein>
<reference evidence="1 2" key="1">
    <citation type="submission" date="2020-08" db="EMBL/GenBank/DDBJ databases">
        <authorList>
            <person name="Sun Q."/>
            <person name="Inoue M."/>
        </authorList>
    </citation>
    <scope>NUCLEOTIDE SEQUENCE [LARGE SCALE GENOMIC DNA]</scope>
    <source>
        <strain evidence="1 2">CCM 8938</strain>
    </source>
</reference>
<evidence type="ECO:0000313" key="1">
    <source>
        <dbReference type="EMBL" id="MBC6113148.1"/>
    </source>
</evidence>
<evidence type="ECO:0008006" key="3">
    <source>
        <dbReference type="Google" id="ProtNLM"/>
    </source>
</evidence>
<keyword evidence="2" id="KW-1185">Reference proteome</keyword>
<dbReference type="RefSeq" id="WP_187073566.1">
    <property type="nucleotide sequence ID" value="NZ_JACRYL010000038.1"/>
</dbReference>
<sequence>MPKNRRSPHEGIKLLNQHVIRTVGSQTIFTIPVEEIKAIGEFTTAEGPFLDDWFITLITKNRCYDISMNINGIDDLLINLEMVFRIKLSCQLTNSTSWKTRIMYPEKLEEKELYINVREKSKSFLKRIFGHTDVIKKLSPEILPFLGN</sequence>
<dbReference type="EMBL" id="JACRYL010000038">
    <property type="protein sequence ID" value="MBC6113148.1"/>
    <property type="molecule type" value="Genomic_DNA"/>
</dbReference>
<name>A0ABR7KYE7_9SPHI</name>
<accession>A0ABR7KYE7</accession>
<gene>
    <name evidence="1" type="ORF">H7U22_22255</name>
</gene>
<organism evidence="1 2">
    <name type="scientific">Pedobacter fastidiosus</name>
    <dbReference type="NCBI Taxonomy" id="2765361"/>
    <lineage>
        <taxon>Bacteria</taxon>
        <taxon>Pseudomonadati</taxon>
        <taxon>Bacteroidota</taxon>
        <taxon>Sphingobacteriia</taxon>
        <taxon>Sphingobacteriales</taxon>
        <taxon>Sphingobacteriaceae</taxon>
        <taxon>Pedobacter</taxon>
    </lineage>
</organism>